<comment type="catalytic activity">
    <reaction evidence="8">
        <text>adenosine + phosphate = alpha-D-ribose 1-phosphate + adenine</text>
        <dbReference type="Rhea" id="RHEA:27642"/>
        <dbReference type="ChEBI" id="CHEBI:16335"/>
        <dbReference type="ChEBI" id="CHEBI:16708"/>
        <dbReference type="ChEBI" id="CHEBI:43474"/>
        <dbReference type="ChEBI" id="CHEBI:57720"/>
        <dbReference type="EC" id="2.4.2.1"/>
    </reaction>
    <physiologicalReaction direction="left-to-right" evidence="8">
        <dbReference type="Rhea" id="RHEA:27643"/>
    </physiologicalReaction>
</comment>
<dbReference type="EMBL" id="CP130612">
    <property type="protein sequence ID" value="WKW12107.1"/>
    <property type="molecule type" value="Genomic_DNA"/>
</dbReference>
<protein>
    <submittedName>
        <fullName evidence="11">Polyphenol oxidase family protein</fullName>
    </submittedName>
</protein>
<sequence>MLPPRLDIPVFERWGVRAFTTTRAAGDFNLSAADEAIRAQARERWIALHQALVGVGAPRLASALQVHGTKVLVHDAPFDGWVRIEGADGHIVIGAGAAAVTIADCVPAFVAHPSGTVGIVHAGWRGVAGGILPQALRLFSQLGFPVDECHVHLGPSICGRCYEVGTDVYEQLTGWETKRPRHVDLRALLAEQASQLGVARWSASGECTKCDNGDLFSHRAGDAGRQVACIYSGAA</sequence>
<dbReference type="Proteomes" id="UP001229955">
    <property type="component" value="Chromosome"/>
</dbReference>
<dbReference type="GO" id="GO:0005507">
    <property type="term" value="F:copper ion binding"/>
    <property type="evidence" value="ECO:0007669"/>
    <property type="project" value="TreeGrafter"/>
</dbReference>
<evidence type="ECO:0000313" key="12">
    <source>
        <dbReference type="Proteomes" id="UP001229955"/>
    </source>
</evidence>
<dbReference type="Gene3D" id="3.60.140.10">
    <property type="entry name" value="CNF1/YfiH-like putative cysteine hydrolases"/>
    <property type="match status" value="1"/>
</dbReference>
<dbReference type="KEGG" id="pspc:Strain318_001381"/>
<dbReference type="PANTHER" id="PTHR30616:SF2">
    <property type="entry name" value="PURINE NUCLEOSIDE PHOSPHORYLASE LACC1"/>
    <property type="match status" value="1"/>
</dbReference>
<keyword evidence="5" id="KW-0378">Hydrolase</keyword>
<dbReference type="SUPFAM" id="SSF64438">
    <property type="entry name" value="CNF1/YfiH-like putative cysteine hydrolases"/>
    <property type="match status" value="1"/>
</dbReference>
<evidence type="ECO:0000256" key="5">
    <source>
        <dbReference type="ARBA" id="ARBA00022801"/>
    </source>
</evidence>
<gene>
    <name evidence="10" type="ORF">Strain138_001381</name>
    <name evidence="11" type="ORF">Strain318_001381</name>
</gene>
<comment type="catalytic activity">
    <reaction evidence="7">
        <text>adenosine + H2O + H(+) = inosine + NH4(+)</text>
        <dbReference type="Rhea" id="RHEA:24408"/>
        <dbReference type="ChEBI" id="CHEBI:15377"/>
        <dbReference type="ChEBI" id="CHEBI:15378"/>
        <dbReference type="ChEBI" id="CHEBI:16335"/>
        <dbReference type="ChEBI" id="CHEBI:17596"/>
        <dbReference type="ChEBI" id="CHEBI:28938"/>
        <dbReference type="EC" id="3.5.4.4"/>
    </reaction>
    <physiologicalReaction direction="left-to-right" evidence="7">
        <dbReference type="Rhea" id="RHEA:24409"/>
    </physiologicalReaction>
</comment>
<reference evidence="11" key="1">
    <citation type="submission" date="2023-07" db="EMBL/GenBank/DDBJ databases">
        <authorList>
            <person name="Haufschild T."/>
            <person name="Kallscheuer N."/>
            <person name="Hammer J."/>
            <person name="Kohn T."/>
            <person name="Kabuu M."/>
            <person name="Jogler M."/>
            <person name="Wohfarth N."/>
            <person name="Heuer A."/>
            <person name="Rohde M."/>
            <person name="van Teeseling M.C.F."/>
            <person name="Jogler C."/>
        </authorList>
    </citation>
    <scope>NUCLEOTIDE SEQUENCE</scope>
    <source>
        <strain evidence="10">Strain 138</strain>
        <strain evidence="11">Strain 318</strain>
    </source>
</reference>
<comment type="catalytic activity">
    <reaction evidence="1">
        <text>inosine + phosphate = alpha-D-ribose 1-phosphate + hypoxanthine</text>
        <dbReference type="Rhea" id="RHEA:27646"/>
        <dbReference type="ChEBI" id="CHEBI:17368"/>
        <dbReference type="ChEBI" id="CHEBI:17596"/>
        <dbReference type="ChEBI" id="CHEBI:43474"/>
        <dbReference type="ChEBI" id="CHEBI:57720"/>
        <dbReference type="EC" id="2.4.2.1"/>
    </reaction>
    <physiologicalReaction direction="left-to-right" evidence="1">
        <dbReference type="Rhea" id="RHEA:27647"/>
    </physiologicalReaction>
</comment>
<evidence type="ECO:0000256" key="1">
    <source>
        <dbReference type="ARBA" id="ARBA00000553"/>
    </source>
</evidence>
<dbReference type="GO" id="GO:0016787">
    <property type="term" value="F:hydrolase activity"/>
    <property type="evidence" value="ECO:0007669"/>
    <property type="project" value="UniProtKB-KW"/>
</dbReference>
<keyword evidence="6" id="KW-0862">Zinc</keyword>
<dbReference type="EMBL" id="CP130613">
    <property type="protein sequence ID" value="WKW15016.1"/>
    <property type="molecule type" value="Genomic_DNA"/>
</dbReference>
<evidence type="ECO:0000256" key="8">
    <source>
        <dbReference type="ARBA" id="ARBA00048968"/>
    </source>
</evidence>
<accession>A0AA49JUI5</accession>
<keyword evidence="4" id="KW-0479">Metal-binding</keyword>
<dbReference type="RefSeq" id="WP_367887782.1">
    <property type="nucleotide sequence ID" value="NZ_CP130612.1"/>
</dbReference>
<evidence type="ECO:0000313" key="11">
    <source>
        <dbReference type="EMBL" id="WKW15016.1"/>
    </source>
</evidence>
<organism evidence="11 12">
    <name type="scientific">Pseudogemmatithrix spongiicola</name>
    <dbReference type="NCBI Taxonomy" id="3062599"/>
    <lineage>
        <taxon>Bacteria</taxon>
        <taxon>Pseudomonadati</taxon>
        <taxon>Gemmatimonadota</taxon>
        <taxon>Gemmatimonadia</taxon>
        <taxon>Gemmatimonadales</taxon>
        <taxon>Gemmatimonadaceae</taxon>
        <taxon>Pseudogemmatithrix</taxon>
    </lineage>
</organism>
<evidence type="ECO:0000256" key="3">
    <source>
        <dbReference type="ARBA" id="ARBA00022679"/>
    </source>
</evidence>
<accession>A0AA49JZR5</accession>
<comment type="similarity">
    <text evidence="2">Belongs to the purine nucleoside phosphorylase YfiH/LACC1 family.</text>
</comment>
<dbReference type="PANTHER" id="PTHR30616">
    <property type="entry name" value="UNCHARACTERIZED PROTEIN YFIH"/>
    <property type="match status" value="1"/>
</dbReference>
<evidence type="ECO:0000256" key="4">
    <source>
        <dbReference type="ARBA" id="ARBA00022723"/>
    </source>
</evidence>
<evidence type="ECO:0000313" key="10">
    <source>
        <dbReference type="EMBL" id="WKW12107.1"/>
    </source>
</evidence>
<evidence type="ECO:0000256" key="9">
    <source>
        <dbReference type="ARBA" id="ARBA00049893"/>
    </source>
</evidence>
<dbReference type="CDD" id="cd16833">
    <property type="entry name" value="YfiH"/>
    <property type="match status" value="1"/>
</dbReference>
<evidence type="ECO:0000256" key="7">
    <source>
        <dbReference type="ARBA" id="ARBA00047989"/>
    </source>
</evidence>
<dbReference type="InterPro" id="IPR011324">
    <property type="entry name" value="Cytotoxic_necrot_fac-like_cat"/>
</dbReference>
<proteinExistence type="inferred from homology"/>
<comment type="catalytic activity">
    <reaction evidence="9">
        <text>S-methyl-5'-thioadenosine + phosphate = 5-(methylsulfanyl)-alpha-D-ribose 1-phosphate + adenine</text>
        <dbReference type="Rhea" id="RHEA:11852"/>
        <dbReference type="ChEBI" id="CHEBI:16708"/>
        <dbReference type="ChEBI" id="CHEBI:17509"/>
        <dbReference type="ChEBI" id="CHEBI:43474"/>
        <dbReference type="ChEBI" id="CHEBI:58533"/>
        <dbReference type="EC" id="2.4.2.28"/>
    </reaction>
    <physiologicalReaction direction="left-to-right" evidence="9">
        <dbReference type="Rhea" id="RHEA:11853"/>
    </physiologicalReaction>
</comment>
<dbReference type="AlphaFoldDB" id="A0AA49JZR5"/>
<dbReference type="GO" id="GO:0017061">
    <property type="term" value="F:S-methyl-5-thioadenosine phosphorylase activity"/>
    <property type="evidence" value="ECO:0007669"/>
    <property type="project" value="UniProtKB-EC"/>
</dbReference>
<keyword evidence="12" id="KW-1185">Reference proteome</keyword>
<dbReference type="InterPro" id="IPR003730">
    <property type="entry name" value="Cu_polyphenol_OxRdtase"/>
</dbReference>
<name>A0AA49JZR5_9BACT</name>
<dbReference type="InterPro" id="IPR038371">
    <property type="entry name" value="Cu_polyphenol_OxRdtase_sf"/>
</dbReference>
<evidence type="ECO:0000256" key="2">
    <source>
        <dbReference type="ARBA" id="ARBA00007353"/>
    </source>
</evidence>
<evidence type="ECO:0000256" key="6">
    <source>
        <dbReference type="ARBA" id="ARBA00022833"/>
    </source>
</evidence>
<keyword evidence="3" id="KW-0808">Transferase</keyword>
<dbReference type="Pfam" id="PF02578">
    <property type="entry name" value="Cu-oxidase_4"/>
    <property type="match status" value="1"/>
</dbReference>